<gene>
    <name evidence="1" type="primary">ugpC</name>
    <name evidence="1" type="ORF">RV045_12235</name>
</gene>
<organism evidence="1 2">
    <name type="scientific">Amphibiibacter pelophylacis</name>
    <dbReference type="NCBI Taxonomy" id="1799477"/>
    <lineage>
        <taxon>Bacteria</taxon>
        <taxon>Pseudomonadati</taxon>
        <taxon>Pseudomonadota</taxon>
        <taxon>Betaproteobacteria</taxon>
        <taxon>Burkholderiales</taxon>
        <taxon>Sphaerotilaceae</taxon>
        <taxon>Amphibiibacter</taxon>
    </lineage>
</organism>
<evidence type="ECO:0000313" key="2">
    <source>
        <dbReference type="Proteomes" id="UP001364695"/>
    </source>
</evidence>
<keyword evidence="2" id="KW-1185">Reference proteome</keyword>
<accession>A0ACC6P4T1</accession>
<keyword evidence="1" id="KW-0067">ATP-binding</keyword>
<dbReference type="EMBL" id="JAWDIE010000021">
    <property type="protein sequence ID" value="MEJ7139190.1"/>
    <property type="molecule type" value="Genomic_DNA"/>
</dbReference>
<evidence type="ECO:0000313" key="1">
    <source>
        <dbReference type="EMBL" id="MEJ7139190.1"/>
    </source>
</evidence>
<proteinExistence type="predicted"/>
<comment type="caution">
    <text evidence="1">The sequence shown here is derived from an EMBL/GenBank/DDBJ whole genome shotgun (WGS) entry which is preliminary data.</text>
</comment>
<protein>
    <submittedName>
        <fullName evidence="1">Sn-glycerol-3-phosphate ABC transporter ATP-binding protein UgpC</fullName>
    </submittedName>
</protein>
<name>A0ACC6P4T1_9BURK</name>
<sequence>MLETVARPQTGQASRMGRDSPQTTGLSLRGVQKSFGTVRVVHDLDLDIGTGEFVVLLGESGCGKSTTLRMIAGLESVSAGRIEIGGRDVTQAAPMHRDIAMVFQNYALYPHMDVAQNMGFALSLAGVSTSEINRRVNEAARILSIEHLLQRKPKELSGGQRQRVAIGRAIVREPAVFLFDEPLSNLDAKLRAQMRTELSLLHERLGKTTVYVTHDQVEAMTLASRIVIFDRGQIQQVGTPNEVFNQPANLFVAGFIGSPSMNLLSGQIESVDGTKLFRSSGFSCPVPLVVDAHHGATSEWVAGIRPQSWRLCSADVPRDSSAGELAVHVDVIEYLGTESVLVGQLATADGKTQRLTAQVPGQRTDLLHQTVILQVDPAEIHWFDTKTGLRIKLG</sequence>
<keyword evidence="1" id="KW-0547">Nucleotide-binding</keyword>
<reference evidence="1" key="1">
    <citation type="submission" date="2023-10" db="EMBL/GenBank/DDBJ databases">
        <title>Amphibacter perezi, gen. nov., sp. nov. a novel taxa of the family Comamonadaceae, class Betaproteobacteria isolated from the skin microbiota of Pelophylax perezi from different populations.</title>
        <authorList>
            <person name="Costa S."/>
            <person name="Proenca D.N."/>
            <person name="Lopes I."/>
            <person name="Morais P.V."/>
        </authorList>
    </citation>
    <scope>NUCLEOTIDE SEQUENCE</scope>
    <source>
        <strain evidence="1">SL12-8</strain>
    </source>
</reference>
<dbReference type="Proteomes" id="UP001364695">
    <property type="component" value="Unassembled WGS sequence"/>
</dbReference>